<dbReference type="RefSeq" id="WP_130108431.1">
    <property type="nucleotide sequence ID" value="NZ_CP025784.1"/>
</dbReference>
<evidence type="ECO:0000313" key="1">
    <source>
        <dbReference type="EMBL" id="QBC45976.1"/>
    </source>
</evidence>
<reference evidence="2 3" key="1">
    <citation type="submission" date="2018-01" db="EMBL/GenBank/DDBJ databases">
        <title>Genome sequence of Iodobacter sp. strain PCH194 isolated from Indian Trans-Himalaya.</title>
        <authorList>
            <person name="Kumar V."/>
            <person name="Thakur V."/>
            <person name="Kumar S."/>
            <person name="Singh D."/>
        </authorList>
    </citation>
    <scope>NUCLEOTIDE SEQUENCE [LARGE SCALE GENOMIC DNA]</scope>
    <source>
        <strain evidence="2 3">PCH194</strain>
        <plasmid evidence="2 3">pl3</plasmid>
    </source>
</reference>
<dbReference type="EMBL" id="CP025784">
    <property type="protein sequence ID" value="QBC45976.1"/>
    <property type="molecule type" value="Genomic_DNA"/>
</dbReference>
<keyword evidence="3" id="KW-1185">Reference proteome</keyword>
<dbReference type="EMBL" id="CP025784">
    <property type="protein sequence ID" value="QBC45984.1"/>
    <property type="molecule type" value="Genomic_DNA"/>
</dbReference>
<organism evidence="2 3">
    <name type="scientific">Iodobacter fluviatilis</name>
    <dbReference type="NCBI Taxonomy" id="537"/>
    <lineage>
        <taxon>Bacteria</taxon>
        <taxon>Pseudomonadati</taxon>
        <taxon>Pseudomonadota</taxon>
        <taxon>Betaproteobacteria</taxon>
        <taxon>Neisseriales</taxon>
        <taxon>Chitinibacteraceae</taxon>
        <taxon>Iodobacter</taxon>
    </lineage>
</organism>
<sequence>MKKVIRIGDPTSHGGTVLSGSPYRILYKKNVARMGDIVSCPQNGHTNCVIIEGDPSWLVDGKPVALEGHLTSCGAVLFSTLKEVDRSYEGAEAASTGGGVTAAAKKLTTQVTPKFDEQIRFFWPDRNVMAETRYKLTLADGSFISGTTDAAGKTKRIETETEQEITCAEIFPEQLFCCANHAEQLCALGGQAPTPQPLSIVLAMQGISTNSAQIGTSVVQHTVVPESSRALTMGEIEMATHIFKDSINYSKVKVHKGGLFGIPSKQNTAITPNGEIHFPAQAYFDDFSTVAEHFKIWFIHELVHVWQYQLGYKVVFFASDLAIRGGYSNDGKAGAAPAYRYDLNGKDVNKTLSQFNMEQQAELISHYFDALYLAGNRNTVAHTHNQEKLKQLSKALGSFRRTPKDPSLLPTSSAISP</sequence>
<dbReference type="Proteomes" id="UP000515917">
    <property type="component" value="Plasmid pl3"/>
</dbReference>
<accession>A0A7G3GFK9</accession>
<evidence type="ECO:0000313" key="2">
    <source>
        <dbReference type="EMBL" id="QBC45984.1"/>
    </source>
</evidence>
<dbReference type="Gene3D" id="2.60.200.60">
    <property type="match status" value="1"/>
</dbReference>
<keyword evidence="2" id="KW-0614">Plasmid</keyword>
<protein>
    <recommendedName>
        <fullName evidence="4">PAAR domain-containing protein</fullName>
    </recommendedName>
</protein>
<dbReference type="Pfam" id="PF05488">
    <property type="entry name" value="PAAR_motif"/>
    <property type="match status" value="1"/>
</dbReference>
<proteinExistence type="predicted"/>
<dbReference type="CDD" id="cd14744">
    <property type="entry name" value="PAAR_CT_2"/>
    <property type="match status" value="1"/>
</dbReference>
<geneLocation type="plasmid" evidence="2 3">
    <name>pl3</name>
</geneLocation>
<dbReference type="InterPro" id="IPR008727">
    <property type="entry name" value="PAAR_motif"/>
</dbReference>
<dbReference type="KEGG" id="ifl:C1H71_20810"/>
<evidence type="ECO:0000313" key="3">
    <source>
        <dbReference type="Proteomes" id="UP000515917"/>
    </source>
</evidence>
<gene>
    <name evidence="1" type="ORF">C1H71_20770</name>
    <name evidence="2" type="ORF">C1H71_20810</name>
</gene>
<evidence type="ECO:0008006" key="4">
    <source>
        <dbReference type="Google" id="ProtNLM"/>
    </source>
</evidence>
<name>A0A7G3GFK9_9NEIS</name>
<dbReference type="KEGG" id="ifl:C1H71_20770"/>
<dbReference type="AlphaFoldDB" id="A0A7G3GFK9"/>